<comment type="caution">
    <text evidence="2">The sequence shown here is derived from an EMBL/GenBank/DDBJ whole genome shotgun (WGS) entry which is preliminary data.</text>
</comment>
<dbReference type="EMBL" id="JAIOIU010000108">
    <property type="protein sequence ID" value="MBZ0160264.1"/>
    <property type="molecule type" value="Genomic_DNA"/>
</dbReference>
<evidence type="ECO:0000256" key="1">
    <source>
        <dbReference type="SAM" id="Phobius"/>
    </source>
</evidence>
<gene>
    <name evidence="2" type="ORF">K8G79_09035</name>
</gene>
<keyword evidence="1" id="KW-0812">Transmembrane</keyword>
<protein>
    <submittedName>
        <fullName evidence="2">Uncharacterized protein</fullName>
    </submittedName>
</protein>
<keyword evidence="1" id="KW-0472">Membrane</keyword>
<accession>A0AAJ1AIM6</accession>
<sequence length="128" mass="14029">MTGRIIGAVAALVFVGIVLVTWLENEKRRFETAMLDAVYKVEQGIRQGHVADVDLLKETEKAFQDAAQAQKRGESFDKGAMWRLRDSVLRALDAAGNSETAMEIQQAVRDDLAKAKAGLDNVTHTSSP</sequence>
<evidence type="ECO:0000313" key="3">
    <source>
        <dbReference type="Proteomes" id="UP001197609"/>
    </source>
</evidence>
<feature type="transmembrane region" description="Helical" evidence="1">
    <location>
        <begin position="6"/>
        <end position="23"/>
    </location>
</feature>
<dbReference type="AlphaFoldDB" id="A0AAJ1AIM6"/>
<reference evidence="2 3" key="1">
    <citation type="journal article" date="2021" name="bioRxiv">
        <title>Unraveling nitrogen, sulfur and carbon metabolic pathways and microbial community transcriptional responses to substrate deprivation and toxicity stresses in a bioreactor mimicking anoxic brackish coastal sediment conditions.</title>
        <authorList>
            <person name="Martins P.D."/>
            <person name="Echeveste M.J."/>
            <person name="Arshad A."/>
            <person name="Kurth J."/>
            <person name="Ouboter H."/>
            <person name="Jetten M.S.M."/>
            <person name="Welte C.U."/>
        </authorList>
    </citation>
    <scope>NUCLEOTIDE SEQUENCE [LARGE SCALE GENOMIC DNA]</scope>
    <source>
        <strain evidence="2">MAG_38</strain>
    </source>
</reference>
<evidence type="ECO:0000313" key="2">
    <source>
        <dbReference type="EMBL" id="MBZ0160264.1"/>
    </source>
</evidence>
<name>A0AAJ1AIM6_9BACT</name>
<organism evidence="2 3">
    <name type="scientific">Candidatus Methylomirabilis tolerans</name>
    <dbReference type="NCBI Taxonomy" id="3123416"/>
    <lineage>
        <taxon>Bacteria</taxon>
        <taxon>Candidatus Methylomirabilota</taxon>
        <taxon>Candidatus Methylomirabilia</taxon>
        <taxon>Candidatus Methylomirabilales</taxon>
        <taxon>Candidatus Methylomirabilaceae</taxon>
        <taxon>Candidatus Methylomirabilis</taxon>
    </lineage>
</organism>
<proteinExistence type="predicted"/>
<dbReference type="Proteomes" id="UP001197609">
    <property type="component" value="Unassembled WGS sequence"/>
</dbReference>
<keyword evidence="1" id="KW-1133">Transmembrane helix</keyword>